<feature type="transmembrane region" description="Helical" evidence="6">
    <location>
        <begin position="215"/>
        <end position="235"/>
    </location>
</feature>
<feature type="compositionally biased region" description="Polar residues" evidence="5">
    <location>
        <begin position="718"/>
        <end position="729"/>
    </location>
</feature>
<organism evidence="8 9">
    <name type="scientific">Stemphylium lycopersici</name>
    <name type="common">Tomato gray leaf spot disease fungus</name>
    <name type="synonym">Thyrospora lycopersici</name>
    <dbReference type="NCBI Taxonomy" id="183478"/>
    <lineage>
        <taxon>Eukaryota</taxon>
        <taxon>Fungi</taxon>
        <taxon>Dikarya</taxon>
        <taxon>Ascomycota</taxon>
        <taxon>Pezizomycotina</taxon>
        <taxon>Dothideomycetes</taxon>
        <taxon>Pleosporomycetidae</taxon>
        <taxon>Pleosporales</taxon>
        <taxon>Pleosporineae</taxon>
        <taxon>Pleosporaceae</taxon>
        <taxon>Stemphylium</taxon>
    </lineage>
</organism>
<evidence type="ECO:0000256" key="5">
    <source>
        <dbReference type="SAM" id="MobiDB-lite"/>
    </source>
</evidence>
<feature type="transmembrane region" description="Helical" evidence="6">
    <location>
        <begin position="73"/>
        <end position="96"/>
    </location>
</feature>
<evidence type="ECO:0000256" key="4">
    <source>
        <dbReference type="ARBA" id="ARBA00023136"/>
    </source>
</evidence>
<gene>
    <name evidence="8" type="ORF">DDE83_006515</name>
</gene>
<evidence type="ECO:0000259" key="7">
    <source>
        <dbReference type="PROSITE" id="PS50850"/>
    </source>
</evidence>
<feature type="region of interest" description="Disordered" evidence="5">
    <location>
        <begin position="1010"/>
        <end position="1045"/>
    </location>
</feature>
<dbReference type="EMBL" id="QGDH01000101">
    <property type="protein sequence ID" value="RAR07405.1"/>
    <property type="molecule type" value="Genomic_DNA"/>
</dbReference>
<feature type="transmembrane region" description="Helical" evidence="6">
    <location>
        <begin position="319"/>
        <end position="343"/>
    </location>
</feature>
<comment type="subcellular location">
    <subcellularLocation>
        <location evidence="1">Membrane</location>
        <topology evidence="1">Multi-pass membrane protein</topology>
    </subcellularLocation>
</comment>
<dbReference type="Proteomes" id="UP000249619">
    <property type="component" value="Unassembled WGS sequence"/>
</dbReference>
<feature type="transmembrane region" description="Helical" evidence="6">
    <location>
        <begin position="411"/>
        <end position="438"/>
    </location>
</feature>
<feature type="compositionally biased region" description="Polar residues" evidence="5">
    <location>
        <begin position="793"/>
        <end position="814"/>
    </location>
</feature>
<dbReference type="Pfam" id="PF07690">
    <property type="entry name" value="MFS_1"/>
    <property type="match status" value="1"/>
</dbReference>
<feature type="transmembrane region" description="Helical" evidence="6">
    <location>
        <begin position="382"/>
        <end position="405"/>
    </location>
</feature>
<keyword evidence="4 6" id="KW-0472">Membrane</keyword>
<feature type="compositionally biased region" description="Polar residues" evidence="5">
    <location>
        <begin position="758"/>
        <end position="783"/>
    </location>
</feature>
<dbReference type="Gene3D" id="1.20.1250.20">
    <property type="entry name" value="MFS general substrate transporter like domains"/>
    <property type="match status" value="1"/>
</dbReference>
<feature type="region of interest" description="Disordered" evidence="5">
    <location>
        <begin position="718"/>
        <end position="829"/>
    </location>
</feature>
<dbReference type="PROSITE" id="PS50850">
    <property type="entry name" value="MFS"/>
    <property type="match status" value="1"/>
</dbReference>
<dbReference type="GO" id="GO:0000329">
    <property type="term" value="C:fungal-type vacuole membrane"/>
    <property type="evidence" value="ECO:0007669"/>
    <property type="project" value="TreeGrafter"/>
</dbReference>
<evidence type="ECO:0000256" key="2">
    <source>
        <dbReference type="ARBA" id="ARBA00022692"/>
    </source>
</evidence>
<feature type="compositionally biased region" description="Polar residues" evidence="5">
    <location>
        <begin position="1"/>
        <end position="17"/>
    </location>
</feature>
<evidence type="ECO:0000256" key="3">
    <source>
        <dbReference type="ARBA" id="ARBA00022989"/>
    </source>
</evidence>
<dbReference type="InterPro" id="IPR020846">
    <property type="entry name" value="MFS_dom"/>
</dbReference>
<feature type="transmembrane region" description="Helical" evidence="6">
    <location>
        <begin position="450"/>
        <end position="471"/>
    </location>
</feature>
<keyword evidence="9" id="KW-1185">Reference proteome</keyword>
<dbReference type="GO" id="GO:0015174">
    <property type="term" value="F:basic amino acid transmembrane transporter activity"/>
    <property type="evidence" value="ECO:0007669"/>
    <property type="project" value="TreeGrafter"/>
</dbReference>
<evidence type="ECO:0000313" key="8">
    <source>
        <dbReference type="EMBL" id="RAR07405.1"/>
    </source>
</evidence>
<dbReference type="PANTHER" id="PTHR23501">
    <property type="entry name" value="MAJOR FACILITATOR SUPERFAMILY"/>
    <property type="match status" value="1"/>
</dbReference>
<keyword evidence="2 6" id="KW-0812">Transmembrane</keyword>
<comment type="caution">
    <text evidence="8">The sequence shown here is derived from an EMBL/GenBank/DDBJ whole genome shotgun (WGS) entry which is preliminary data.</text>
</comment>
<keyword evidence="3 6" id="KW-1133">Transmembrane helix</keyword>
<proteinExistence type="predicted"/>
<feature type="transmembrane region" description="Helical" evidence="6">
    <location>
        <begin position="108"/>
        <end position="127"/>
    </location>
</feature>
<dbReference type="PANTHER" id="PTHR23501:SF84">
    <property type="entry name" value="VACUOLAR MEMBRANE AMINO ACID UPTAKE TRANSPORTER FNX2"/>
    <property type="match status" value="1"/>
</dbReference>
<evidence type="ECO:0000256" key="6">
    <source>
        <dbReference type="SAM" id="Phobius"/>
    </source>
</evidence>
<feature type="transmembrane region" description="Helical" evidence="6">
    <location>
        <begin position="281"/>
        <end position="298"/>
    </location>
</feature>
<dbReference type="AlphaFoldDB" id="A0A364MYM5"/>
<dbReference type="InterPro" id="IPR036259">
    <property type="entry name" value="MFS_trans_sf"/>
</dbReference>
<name>A0A364MYM5_STELY</name>
<dbReference type="InterPro" id="IPR011701">
    <property type="entry name" value="MFS"/>
</dbReference>
<dbReference type="CDD" id="cd17502">
    <property type="entry name" value="MFS_Azr1_MDR_like"/>
    <property type="match status" value="1"/>
</dbReference>
<feature type="transmembrane region" description="Helical" evidence="6">
    <location>
        <begin position="250"/>
        <end position="269"/>
    </location>
</feature>
<sequence length="1062" mass="114326">MAANSSSRQDQPASETTPLLPKPGVDASAIDPGTVIAPAGIQPEDGGDIERQVSHGDSFKHLGLPEVRKRMKYIFPAIAIGVFLSAADQTLVITTYGTIGTDLHALSSTSWIATGYFLTLSAFQPLFGKLSDIFGRKQCLLFAYLVFGIGSVGCGLARTIWELIAARAFAGIGGGGLRERGTWQAYVNLVYAVGASAGGPLGGFLADNIGWRTSFLIQGPMCALAIVAVALVLHLPEQDHAHWKEKVKKIDFLGAAILLLAVFGLLTGLDRGSNVSWSNPVAIAGLAMTPLFIVFVLVEKYVASNPFAPGRIILNKTLFACYLCNFFSFGGYLASLFFIPLYWQVIRDYSASQAGLLLVPSILCGVSGSVFGGFYMKRTAKYYWITVIAYANLTAGLSLIFLFAGTLTESLPVMVVGTCICSFGNGVGVTTTLIGLIANASHADQAVATACSYLFRSLGSVFGISMCATAFNQTLRKSLQAALQGDDDATEIAERVRAGLAYYRSLDPELKSIHLGTNGAVPAVQAITKHEAIQKSRPRMGSVFSELMKSLRNPPADPANIVQALVYTLSDVFDATRDLYRNLTIKEQREYEQNLRAKGYPATRRVEYVKDERLGSDEAITTDKSTVVRQFEIGYQVLGAEFAMGDVIAHTELQSQIITLQSVLVTTCLYGPSSTDPIAHQLSNINAASRAAAATSIEILAALQERQMNERPLTPKSIHSATARSSPHHASSGVPSHVASHAISHHSSSHAPSHVPSQHTFSHAPSLAPSQSASRARSVTISHAPSHAPSHMPSHTGSRTPTRATSRASSQVPSRSLALPPPPTGMSSASTALMKYEDPQPRSSHVRSSSPVNTTVLDWRSKVEPESVVSGTTAMTGPSSSAVTSASGNLYCRYAYDLQRDPTKQLHGTVVSSKEPYCPHCKGELHLSPGKAWEISKWAGDTERTFQVQNRFVVKCHRDGPDGQYCCVICSKYADSDTICGDVKALVKHLSDEHEVRELKHEEDIVEVIEQPGSRRDSGTGYGSSRGSRRSASLASGRGRRRKSLSGYDREVDVFDMRSSRR</sequence>
<feature type="region of interest" description="Disordered" evidence="5">
    <location>
        <begin position="1"/>
        <end position="29"/>
    </location>
</feature>
<accession>A0A364MYM5</accession>
<dbReference type="Gene3D" id="1.20.1720.10">
    <property type="entry name" value="Multidrug resistance protein D"/>
    <property type="match status" value="1"/>
</dbReference>
<protein>
    <submittedName>
        <fullName evidence="8">MFS general substrate transporter</fullName>
    </submittedName>
</protein>
<evidence type="ECO:0000313" key="9">
    <source>
        <dbReference type="Proteomes" id="UP000249619"/>
    </source>
</evidence>
<feature type="transmembrane region" description="Helical" evidence="6">
    <location>
        <begin position="139"/>
        <end position="161"/>
    </location>
</feature>
<evidence type="ECO:0000256" key="1">
    <source>
        <dbReference type="ARBA" id="ARBA00004141"/>
    </source>
</evidence>
<feature type="domain" description="Major facilitator superfamily (MFS) profile" evidence="7">
    <location>
        <begin position="74"/>
        <end position="511"/>
    </location>
</feature>
<dbReference type="SUPFAM" id="SSF103473">
    <property type="entry name" value="MFS general substrate transporter"/>
    <property type="match status" value="1"/>
</dbReference>
<reference evidence="9" key="1">
    <citation type="submission" date="2018-05" db="EMBL/GenBank/DDBJ databases">
        <title>Draft genome sequence of Stemphylium lycopersici strain CIDEFI 213.</title>
        <authorList>
            <person name="Medina R."/>
            <person name="Franco M.E.E."/>
            <person name="Lucentini C.G."/>
            <person name="Saparrat M.C.N."/>
            <person name="Balatti P.A."/>
        </authorList>
    </citation>
    <scope>NUCLEOTIDE SEQUENCE [LARGE SCALE GENOMIC DNA]</scope>
    <source>
        <strain evidence="9">CIDEFI 213</strain>
    </source>
</reference>
<feature type="transmembrane region" description="Helical" evidence="6">
    <location>
        <begin position="355"/>
        <end position="375"/>
    </location>
</feature>
<feature type="compositionally biased region" description="Low complexity" evidence="5">
    <location>
        <begin position="1023"/>
        <end position="1037"/>
    </location>
</feature>